<dbReference type="Proteomes" id="UP001305414">
    <property type="component" value="Unassembled WGS sequence"/>
</dbReference>
<keyword evidence="1" id="KW-0732">Signal</keyword>
<dbReference type="Gene3D" id="2.60.110.10">
    <property type="entry name" value="Thaumatin"/>
    <property type="match status" value="1"/>
</dbReference>
<evidence type="ECO:0000313" key="4">
    <source>
        <dbReference type="Proteomes" id="UP001305414"/>
    </source>
</evidence>
<dbReference type="InterPro" id="IPR037398">
    <property type="entry name" value="Glyco_hydro_64_fam"/>
</dbReference>
<dbReference type="InterPro" id="IPR037176">
    <property type="entry name" value="Osmotin/thaumatin-like_sf"/>
</dbReference>
<dbReference type="PANTHER" id="PTHR38165">
    <property type="match status" value="1"/>
</dbReference>
<keyword evidence="4" id="KW-1185">Reference proteome</keyword>
<evidence type="ECO:0000313" key="3">
    <source>
        <dbReference type="EMBL" id="KAK5636360.1"/>
    </source>
</evidence>
<accession>A0AAN7UNX8</accession>
<dbReference type="Gene3D" id="3.30.920.50">
    <property type="entry name" value="Beta-1,3-glucanase, C-terminal domain"/>
    <property type="match status" value="1"/>
</dbReference>
<dbReference type="PANTHER" id="PTHR38165:SF1">
    <property type="entry name" value="GLUCANASE B"/>
    <property type="match status" value="1"/>
</dbReference>
<dbReference type="Pfam" id="PF16483">
    <property type="entry name" value="Glyco_hydro_64"/>
    <property type="match status" value="1"/>
</dbReference>
<sequence>MARLSIVRAATAFVIILWCSISLAAPHQHGVYSRSGPNVEPFLITVTTSHLGLNSTLLATSPQNISTYLVGESPDPANPSQLVGFVAQPSNGESTTYLTPPAHARAGIVKAAPATASWKVGSAGTRFKTPGIINSGRIYIVANGYLNFYASEDRKVIHPDPHNPTDVASKELWGFIELTHAKDPSNGNENMVVNLSFVDWVSLPLGISLTSQGQNGMDNVTIGGLQPGGLVKVCEALSTLPGFWPKLCIRSPTNNSPLRVMSPEKYISIHADDKDAVNYCEPYINKTWEKYKNVDLKINTQVDGPNSNIKVDSGRVVTCRVGHDDILHCDNDAGDFARPVSRDIYGCDSGPFANPVDGATESWSRARLRPRLCAAFVRSTVHLDGVQPSHDVGPDKYYKEPITNHYARVVHENLIGGSGYAFSYDDVNPGSTENAAGLISVTHPLQLNIHVNI</sequence>
<dbReference type="AlphaFoldDB" id="A0AAN7UNX8"/>
<dbReference type="EMBL" id="JAWHQM010000067">
    <property type="protein sequence ID" value="KAK5636360.1"/>
    <property type="molecule type" value="Genomic_DNA"/>
</dbReference>
<feature type="signal peptide" evidence="1">
    <location>
        <begin position="1"/>
        <end position="24"/>
    </location>
</feature>
<organism evidence="3 4">
    <name type="scientific">Xylaria bambusicola</name>
    <dbReference type="NCBI Taxonomy" id="326684"/>
    <lineage>
        <taxon>Eukaryota</taxon>
        <taxon>Fungi</taxon>
        <taxon>Dikarya</taxon>
        <taxon>Ascomycota</taxon>
        <taxon>Pezizomycotina</taxon>
        <taxon>Sordariomycetes</taxon>
        <taxon>Xylariomycetidae</taxon>
        <taxon>Xylariales</taxon>
        <taxon>Xylariaceae</taxon>
        <taxon>Xylaria</taxon>
    </lineage>
</organism>
<gene>
    <name evidence="3" type="ORF">RRF57_012072</name>
</gene>
<reference evidence="3 4" key="1">
    <citation type="submission" date="2023-10" db="EMBL/GenBank/DDBJ databases">
        <title>Draft genome sequence of Xylaria bambusicola isolate GMP-LS, the root and basal stem rot pathogen of sugarcane in Indonesia.</title>
        <authorList>
            <person name="Selvaraj P."/>
            <person name="Muralishankar V."/>
            <person name="Muruganantham S."/>
            <person name="Sp S."/>
            <person name="Haryani S."/>
            <person name="Lau K.J.X."/>
            <person name="Naqvi N.I."/>
        </authorList>
    </citation>
    <scope>NUCLEOTIDE SEQUENCE [LARGE SCALE GENOMIC DNA]</scope>
    <source>
        <strain evidence="3">GMP-LS</strain>
    </source>
</reference>
<dbReference type="PROSITE" id="PS52006">
    <property type="entry name" value="GH64"/>
    <property type="match status" value="1"/>
</dbReference>
<feature type="chain" id="PRO_5042910978" description="GH64 domain-containing protein" evidence="1">
    <location>
        <begin position="25"/>
        <end position="453"/>
    </location>
</feature>
<evidence type="ECO:0000256" key="1">
    <source>
        <dbReference type="SAM" id="SignalP"/>
    </source>
</evidence>
<comment type="caution">
    <text evidence="3">The sequence shown here is derived from an EMBL/GenBank/DDBJ whole genome shotgun (WGS) entry which is preliminary data.</text>
</comment>
<dbReference type="InterPro" id="IPR042517">
    <property type="entry name" value="Glyco_hydro_64_N_2"/>
</dbReference>
<evidence type="ECO:0000259" key="2">
    <source>
        <dbReference type="PROSITE" id="PS52006"/>
    </source>
</evidence>
<proteinExistence type="predicted"/>
<dbReference type="InterPro" id="IPR032477">
    <property type="entry name" value="Glyco_hydro_64"/>
</dbReference>
<protein>
    <recommendedName>
        <fullName evidence="2">GH64 domain-containing protein</fullName>
    </recommendedName>
</protein>
<feature type="domain" description="GH64" evidence="2">
    <location>
        <begin position="45"/>
        <end position="445"/>
    </location>
</feature>
<name>A0AAN7UNX8_9PEZI</name>